<dbReference type="SMART" id="SM00041">
    <property type="entry name" value="CT"/>
    <property type="match status" value="1"/>
</dbReference>
<evidence type="ECO:0000256" key="1">
    <source>
        <dbReference type="ARBA" id="ARBA00004613"/>
    </source>
</evidence>
<reference evidence="5" key="1">
    <citation type="submission" date="2018-11" db="EMBL/GenBank/DDBJ databases">
        <authorList>
            <consortium name="Pathogen Informatics"/>
        </authorList>
    </citation>
    <scope>NUCLEOTIDE SEQUENCE</scope>
</reference>
<evidence type="ECO:0000256" key="3">
    <source>
        <dbReference type="ARBA" id="ARBA00023157"/>
    </source>
</evidence>
<name>A0A3S5CII3_9PLAT</name>
<dbReference type="OrthoDB" id="283575at2759"/>
<comment type="subcellular location">
    <subcellularLocation>
        <location evidence="1">Secreted</location>
    </subcellularLocation>
</comment>
<proteinExistence type="predicted"/>
<dbReference type="InterPro" id="IPR006207">
    <property type="entry name" value="Cys_knot_C"/>
</dbReference>
<sequence>MDPNTQCRSRRTIAIRTCSGSCSLGLSLGGFSPSFRPKTARTRVLRRTSLAFRRDESSPRISSVNLQRGMDYSRPSMAAASEPNEPLMVRSELHLNSQSRGERSRRGRLQRSWQRMLNDAPTESPVHADAPSELNPEATQAVVEVSCCLPSKFRRRRIWFVCEDGRVYEKSVQLIRRCSCGSCSQDQAEYITPGGI</sequence>
<keyword evidence="3" id="KW-1015">Disulfide bond</keyword>
<organism evidence="5 6">
    <name type="scientific">Protopolystoma xenopodis</name>
    <dbReference type="NCBI Taxonomy" id="117903"/>
    <lineage>
        <taxon>Eukaryota</taxon>
        <taxon>Metazoa</taxon>
        <taxon>Spiralia</taxon>
        <taxon>Lophotrochozoa</taxon>
        <taxon>Platyhelminthes</taxon>
        <taxon>Monogenea</taxon>
        <taxon>Polyopisthocotylea</taxon>
        <taxon>Polystomatidea</taxon>
        <taxon>Polystomatidae</taxon>
        <taxon>Protopolystoma</taxon>
    </lineage>
</organism>
<accession>A0A3S5CII3</accession>
<dbReference type="EMBL" id="CAAALY010010645">
    <property type="protein sequence ID" value="VEL11029.1"/>
    <property type="molecule type" value="Genomic_DNA"/>
</dbReference>
<evidence type="ECO:0000259" key="4">
    <source>
        <dbReference type="PROSITE" id="PS01185"/>
    </source>
</evidence>
<dbReference type="AlphaFoldDB" id="A0A3S5CII3"/>
<dbReference type="PROSITE" id="PS01185">
    <property type="entry name" value="CTCK_1"/>
    <property type="match status" value="1"/>
</dbReference>
<keyword evidence="6" id="KW-1185">Reference proteome</keyword>
<evidence type="ECO:0000313" key="6">
    <source>
        <dbReference type="Proteomes" id="UP000784294"/>
    </source>
</evidence>
<keyword evidence="2" id="KW-0964">Secreted</keyword>
<comment type="caution">
    <text evidence="5">The sequence shown here is derived from an EMBL/GenBank/DDBJ whole genome shotgun (WGS) entry which is preliminary data.</text>
</comment>
<dbReference type="Proteomes" id="UP000784294">
    <property type="component" value="Unassembled WGS sequence"/>
</dbReference>
<evidence type="ECO:0000313" key="5">
    <source>
        <dbReference type="EMBL" id="VEL11029.1"/>
    </source>
</evidence>
<evidence type="ECO:0000256" key="2">
    <source>
        <dbReference type="ARBA" id="ARBA00022525"/>
    </source>
</evidence>
<dbReference type="InterPro" id="IPR006208">
    <property type="entry name" value="Glyco_hormone_CN"/>
</dbReference>
<dbReference type="GO" id="GO:0005576">
    <property type="term" value="C:extracellular region"/>
    <property type="evidence" value="ECO:0007669"/>
    <property type="project" value="UniProtKB-SubCell"/>
</dbReference>
<dbReference type="Gene3D" id="2.10.90.10">
    <property type="entry name" value="Cystine-knot cytokines"/>
    <property type="match status" value="1"/>
</dbReference>
<dbReference type="Pfam" id="PF00007">
    <property type="entry name" value="Cys_knot"/>
    <property type="match status" value="1"/>
</dbReference>
<feature type="domain" description="CTCK" evidence="4">
    <location>
        <begin position="147"/>
        <end position="183"/>
    </location>
</feature>
<protein>
    <recommendedName>
        <fullName evidence="4">CTCK domain-containing protein</fullName>
    </recommendedName>
</protein>
<dbReference type="InterPro" id="IPR029034">
    <property type="entry name" value="Cystine-knot_cytokine"/>
</dbReference>
<gene>
    <name evidence="5" type="ORF">PXEA_LOCUS4469</name>
</gene>